<feature type="region of interest" description="Disordered" evidence="4">
    <location>
        <begin position="55"/>
        <end position="87"/>
    </location>
</feature>
<evidence type="ECO:0000256" key="4">
    <source>
        <dbReference type="SAM" id="MobiDB-lite"/>
    </source>
</evidence>
<comment type="cofactor">
    <cofactor evidence="2">
        <name>pyridoxal 5'-phosphate</name>
        <dbReference type="ChEBI" id="CHEBI:597326"/>
    </cofactor>
</comment>
<evidence type="ECO:0000256" key="3">
    <source>
        <dbReference type="ARBA" id="ARBA00022898"/>
    </source>
</evidence>
<dbReference type="Gene3D" id="3.40.640.10">
    <property type="entry name" value="Type I PLP-dependent aspartate aminotransferase-like (Major domain)"/>
    <property type="match status" value="1"/>
</dbReference>
<gene>
    <name evidence="6" type="ORF">Ddye_024081</name>
</gene>
<dbReference type="Pfam" id="PF00464">
    <property type="entry name" value="SHMT"/>
    <property type="match status" value="1"/>
</dbReference>
<dbReference type="GO" id="GO:0030170">
    <property type="term" value="F:pyridoxal phosphate binding"/>
    <property type="evidence" value="ECO:0007669"/>
    <property type="project" value="TreeGrafter"/>
</dbReference>
<comment type="caution">
    <text evidence="6">The sequence shown here is derived from an EMBL/GenBank/DDBJ whole genome shotgun (WGS) entry which is preliminary data.</text>
</comment>
<sequence length="177" mass="19733">MDPVNVWANSSLVSVDPEIHDLIEKEKRCQCSGIELIDFENFTSFTVTELALRGANSGAPPWPKKKGDLRKVRTDSTPSSSSSTMPSQTNTLRALLAFHMDPTKWGVNVQLYSGSPKNFTTYTTTLKPYDRIMGLDLPLSTTAHMVTIPLVARRYRSPSLGFWAWTKLDSTHNQTGL</sequence>
<dbReference type="SUPFAM" id="SSF53383">
    <property type="entry name" value="PLP-dependent transferases"/>
    <property type="match status" value="1"/>
</dbReference>
<evidence type="ECO:0000313" key="7">
    <source>
        <dbReference type="Proteomes" id="UP001280121"/>
    </source>
</evidence>
<comment type="catalytic activity">
    <reaction evidence="1">
        <text>(6R)-5,10-methylene-5,6,7,8-tetrahydrofolate + glycine + H2O = (6S)-5,6,7,8-tetrahydrofolate + L-serine</text>
        <dbReference type="Rhea" id="RHEA:15481"/>
        <dbReference type="ChEBI" id="CHEBI:15377"/>
        <dbReference type="ChEBI" id="CHEBI:15636"/>
        <dbReference type="ChEBI" id="CHEBI:33384"/>
        <dbReference type="ChEBI" id="CHEBI:57305"/>
        <dbReference type="ChEBI" id="CHEBI:57453"/>
        <dbReference type="EC" id="2.1.2.1"/>
    </reaction>
</comment>
<organism evidence="6 7">
    <name type="scientific">Dipteronia dyeriana</name>
    <dbReference type="NCBI Taxonomy" id="168575"/>
    <lineage>
        <taxon>Eukaryota</taxon>
        <taxon>Viridiplantae</taxon>
        <taxon>Streptophyta</taxon>
        <taxon>Embryophyta</taxon>
        <taxon>Tracheophyta</taxon>
        <taxon>Spermatophyta</taxon>
        <taxon>Magnoliopsida</taxon>
        <taxon>eudicotyledons</taxon>
        <taxon>Gunneridae</taxon>
        <taxon>Pentapetalae</taxon>
        <taxon>rosids</taxon>
        <taxon>malvids</taxon>
        <taxon>Sapindales</taxon>
        <taxon>Sapindaceae</taxon>
        <taxon>Hippocastanoideae</taxon>
        <taxon>Acereae</taxon>
        <taxon>Dipteronia</taxon>
    </lineage>
</organism>
<feature type="compositionally biased region" description="Basic and acidic residues" evidence="4">
    <location>
        <begin position="65"/>
        <end position="74"/>
    </location>
</feature>
<dbReference type="GO" id="GO:0004372">
    <property type="term" value="F:glycine hydroxymethyltransferase activity"/>
    <property type="evidence" value="ECO:0007669"/>
    <property type="project" value="UniProtKB-EC"/>
</dbReference>
<dbReference type="GO" id="GO:0046653">
    <property type="term" value="P:tetrahydrofolate metabolic process"/>
    <property type="evidence" value="ECO:0007669"/>
    <property type="project" value="TreeGrafter"/>
</dbReference>
<evidence type="ECO:0000259" key="5">
    <source>
        <dbReference type="Pfam" id="PF00464"/>
    </source>
</evidence>
<dbReference type="InterPro" id="IPR015421">
    <property type="entry name" value="PyrdxlP-dep_Trfase_major"/>
</dbReference>
<dbReference type="InterPro" id="IPR015424">
    <property type="entry name" value="PyrdxlP-dep_Trfase"/>
</dbReference>
<keyword evidence="7" id="KW-1185">Reference proteome</keyword>
<proteinExistence type="predicted"/>
<dbReference type="Proteomes" id="UP001280121">
    <property type="component" value="Unassembled WGS sequence"/>
</dbReference>
<evidence type="ECO:0000256" key="1">
    <source>
        <dbReference type="ARBA" id="ARBA00001528"/>
    </source>
</evidence>
<name>A0AAD9WTV1_9ROSI</name>
<dbReference type="PANTHER" id="PTHR11680:SF35">
    <property type="entry name" value="SERINE HYDROXYMETHYLTRANSFERASE 1"/>
    <property type="match status" value="1"/>
</dbReference>
<feature type="domain" description="Serine hydroxymethyltransferase-like" evidence="5">
    <location>
        <begin position="92"/>
        <end position="139"/>
    </location>
</feature>
<feature type="compositionally biased region" description="Low complexity" evidence="4">
    <location>
        <begin position="75"/>
        <end position="87"/>
    </location>
</feature>
<dbReference type="GO" id="GO:0019264">
    <property type="term" value="P:glycine biosynthetic process from serine"/>
    <property type="evidence" value="ECO:0007669"/>
    <property type="project" value="TreeGrafter"/>
</dbReference>
<dbReference type="EMBL" id="JANJYI010000007">
    <property type="protein sequence ID" value="KAK2642318.1"/>
    <property type="molecule type" value="Genomic_DNA"/>
</dbReference>
<accession>A0AAD9WTV1</accession>
<protein>
    <recommendedName>
        <fullName evidence="5">Serine hydroxymethyltransferase-like domain-containing protein</fullName>
    </recommendedName>
</protein>
<evidence type="ECO:0000313" key="6">
    <source>
        <dbReference type="EMBL" id="KAK2642318.1"/>
    </source>
</evidence>
<keyword evidence="3" id="KW-0663">Pyridoxal phosphate</keyword>
<dbReference type="GO" id="GO:0005739">
    <property type="term" value="C:mitochondrion"/>
    <property type="evidence" value="ECO:0007669"/>
    <property type="project" value="TreeGrafter"/>
</dbReference>
<dbReference type="InterPro" id="IPR039429">
    <property type="entry name" value="SHMT-like_dom"/>
</dbReference>
<dbReference type="PANTHER" id="PTHR11680">
    <property type="entry name" value="SERINE HYDROXYMETHYLTRANSFERASE"/>
    <property type="match status" value="1"/>
</dbReference>
<evidence type="ECO:0000256" key="2">
    <source>
        <dbReference type="ARBA" id="ARBA00001933"/>
    </source>
</evidence>
<reference evidence="6" key="1">
    <citation type="journal article" date="2023" name="Plant J.">
        <title>Genome sequences and population genomics provide insights into the demographic history, inbreeding, and mutation load of two 'living fossil' tree species of Dipteronia.</title>
        <authorList>
            <person name="Feng Y."/>
            <person name="Comes H.P."/>
            <person name="Chen J."/>
            <person name="Zhu S."/>
            <person name="Lu R."/>
            <person name="Zhang X."/>
            <person name="Li P."/>
            <person name="Qiu J."/>
            <person name="Olsen K.M."/>
            <person name="Qiu Y."/>
        </authorList>
    </citation>
    <scope>NUCLEOTIDE SEQUENCE</scope>
    <source>
        <strain evidence="6">KIB01</strain>
    </source>
</reference>
<dbReference type="InterPro" id="IPR049943">
    <property type="entry name" value="Ser_HO-MeTrfase-like"/>
</dbReference>
<dbReference type="AlphaFoldDB" id="A0AAD9WTV1"/>